<evidence type="ECO:0000256" key="7">
    <source>
        <dbReference type="ARBA" id="ARBA00023180"/>
    </source>
</evidence>
<evidence type="ECO:0000256" key="6">
    <source>
        <dbReference type="ARBA" id="ARBA00023157"/>
    </source>
</evidence>
<name>A0A6P4F4B9_DRORH</name>
<dbReference type="EC" id="3.1.1.1" evidence="8"/>
<accession>A0A6P4F4B9</accession>
<comment type="subcellular location">
    <subcellularLocation>
        <location evidence="1">Secreted</location>
    </subcellularLocation>
</comment>
<dbReference type="InterPro" id="IPR029058">
    <property type="entry name" value="AB_hydrolase_fold"/>
</dbReference>
<evidence type="ECO:0000256" key="2">
    <source>
        <dbReference type="ARBA" id="ARBA00005964"/>
    </source>
</evidence>
<dbReference type="GO" id="GO:0106435">
    <property type="term" value="F:carboxylesterase activity"/>
    <property type="evidence" value="ECO:0007669"/>
    <property type="project" value="UniProtKB-EC"/>
</dbReference>
<gene>
    <name evidence="11" type="primary">LOC108048856</name>
</gene>
<feature type="chain" id="PRO_5028249301" description="carboxylesterase" evidence="9">
    <location>
        <begin position="18"/>
        <end position="1189"/>
    </location>
</feature>
<dbReference type="Gene3D" id="3.40.50.1820">
    <property type="entry name" value="alpha/beta hydrolase"/>
    <property type="match status" value="2"/>
</dbReference>
<evidence type="ECO:0000256" key="9">
    <source>
        <dbReference type="SAM" id="SignalP"/>
    </source>
</evidence>
<dbReference type="InterPro" id="IPR002018">
    <property type="entry name" value="CarbesteraseB"/>
</dbReference>
<feature type="domain" description="Carboxylesterase type B" evidence="10">
    <location>
        <begin position="644"/>
        <end position="1127"/>
    </location>
</feature>
<organism evidence="11">
    <name type="scientific">Drosophila rhopaloa</name>
    <name type="common">Fruit fly</name>
    <dbReference type="NCBI Taxonomy" id="1041015"/>
    <lineage>
        <taxon>Eukaryota</taxon>
        <taxon>Metazoa</taxon>
        <taxon>Ecdysozoa</taxon>
        <taxon>Arthropoda</taxon>
        <taxon>Hexapoda</taxon>
        <taxon>Insecta</taxon>
        <taxon>Pterygota</taxon>
        <taxon>Neoptera</taxon>
        <taxon>Endopterygota</taxon>
        <taxon>Diptera</taxon>
        <taxon>Brachycera</taxon>
        <taxon>Muscomorpha</taxon>
        <taxon>Ephydroidea</taxon>
        <taxon>Drosophilidae</taxon>
        <taxon>Drosophila</taxon>
        <taxon>Sophophora</taxon>
    </lineage>
</organism>
<evidence type="ECO:0000259" key="10">
    <source>
        <dbReference type="Pfam" id="PF00135"/>
    </source>
</evidence>
<dbReference type="SUPFAM" id="SSF53474">
    <property type="entry name" value="alpha/beta-Hydrolases"/>
    <property type="match status" value="2"/>
</dbReference>
<dbReference type="PANTHER" id="PTHR43142">
    <property type="entry name" value="CARBOXYLIC ESTER HYDROLASE"/>
    <property type="match status" value="1"/>
</dbReference>
<dbReference type="PROSITE" id="PS00941">
    <property type="entry name" value="CARBOXYLESTERASE_B_2"/>
    <property type="match status" value="2"/>
</dbReference>
<dbReference type="OrthoDB" id="19653at2759"/>
<keyword evidence="3" id="KW-0719">Serine esterase</keyword>
<dbReference type="InterPro" id="IPR019826">
    <property type="entry name" value="Carboxylesterase_B_AS"/>
</dbReference>
<evidence type="ECO:0000256" key="1">
    <source>
        <dbReference type="ARBA" id="ARBA00004613"/>
    </source>
</evidence>
<evidence type="ECO:0000256" key="3">
    <source>
        <dbReference type="ARBA" id="ARBA00022487"/>
    </source>
</evidence>
<protein>
    <recommendedName>
        <fullName evidence="8">carboxylesterase</fullName>
        <ecNumber evidence="8">3.1.1.1</ecNumber>
    </recommendedName>
</protein>
<dbReference type="InterPro" id="IPR019819">
    <property type="entry name" value="Carboxylesterase_B_CS"/>
</dbReference>
<keyword evidence="4" id="KW-0964">Secreted</keyword>
<comment type="similarity">
    <text evidence="2">Belongs to the type-B carboxylesterase/lipase family.</text>
</comment>
<dbReference type="AlphaFoldDB" id="A0A6P4F4B9"/>
<evidence type="ECO:0000256" key="5">
    <source>
        <dbReference type="ARBA" id="ARBA00022801"/>
    </source>
</evidence>
<dbReference type="Pfam" id="PF00135">
    <property type="entry name" value="COesterase"/>
    <property type="match status" value="2"/>
</dbReference>
<sequence length="1189" mass="131593">MLFIGVGALIFLAVAYGDSLDVCLKDIGCLRGTMMPGYQSGEFEAFMGIPFAQPPVGPLRLKNPVPSAAWEGVLNAGMAQDSCLQRNYFANDRLVMGVEDCLYLNVFRPKERDDNPLPVMVYIHSGGFFTGSAHPVASGPEYLMDTGRVVMVSISYRLGPFGFLSTGDKNMPGNFGLKDQRLALQWIQQHIATFGGDPQKVTIFGHSAGGISTHLHMISPGSKGLFHKAMSLVGTAFIAPVSVLKDPLSQARKLAKEMGIDRAESLSTEDLAQALRDVDPMKLLLSVDSLITFDPVPHLHSHPVVEEVGSPDAFLVEDPLKAHLEGRINQVPWVISLNSRAGEGSLSLLRAFSDPQRMAAFNENFLEHLAMVLNLPEGTSTDMVRDILDAYGFQGDSLNNDTMISLAEISGDFNFYYPIYETASSYASFADLEKNPLTIYIFEFGGLHSVTLFYGGSTHEDFGLGAGHMDDGLHTLRMPFLFEDFPKDSLDAKVVQRITSLTTDFAKTGIFYEGSTCKASDFVDQKMCNYFHFGGNTEKYEEDIRSSMQLTAYPIWKKLFINACPRMPSDRFGPLSRKVLREIFSPPALALCFQSLRGPPAMIQPRAPLLLLLLLLMLMLLGQLSMALVSGPPPLDRLTVCPPSVGCLKGIHRQGFQSERFEAFMGIPYALPPVGDLRFSNPKVMPKLLGVYDASEPKMDCIQKNYLLPTPVIYGKEDCLYLNVYRPEIRKTPLPVMVYIHGGGFFGGSAGPGVTGPEYFMDSGEVILVTMAYRLGPFGFLSTQDAAMPGNFGLKDQNLALRWVQRNIRFFGGDPHRVTVFGQSAGGVAAHMHLLSPRSQGLFHRVISMSGTANVPFAIAEEPLEQARLLAEFAQVSDARNLSTAKLTKALRRVAATHLLDAGDGLKFWDVDHMTNFRPVVEQGVGSEAFLGEHPRDTLARGERPPIPLLLGTVPGEGAVRVVNILGNETLCQSFNSRFDELLQELMEFPAYFSQDRLNQSMELLVEEYFRGQHEVNEETVQGFMDLISDRGFKQPLYNTIRKDVCHTSNPLYLYSFNYRGPLSYATAYTSANVTGKYGVVHCDDLLYLFRSPLIFPDFERNSTEAKVIHSFVDYFVQFAKIGKPRGVESVTPCSIEVLQSRPNGICDYQEFANAPAPSKGFEVHVASEFQTNRVKLWSLILNDKLYQS</sequence>
<dbReference type="PROSITE" id="PS00122">
    <property type="entry name" value="CARBOXYLESTERASE_B_1"/>
    <property type="match status" value="2"/>
</dbReference>
<keyword evidence="6" id="KW-1015">Disulfide bond</keyword>
<evidence type="ECO:0000256" key="8">
    <source>
        <dbReference type="ARBA" id="ARBA00039155"/>
    </source>
</evidence>
<keyword evidence="5" id="KW-0378">Hydrolase</keyword>
<dbReference type="GO" id="GO:0005576">
    <property type="term" value="C:extracellular region"/>
    <property type="evidence" value="ECO:0007669"/>
    <property type="project" value="UniProtKB-SubCell"/>
</dbReference>
<evidence type="ECO:0000313" key="11">
    <source>
        <dbReference type="RefSeq" id="XP_016985265.1"/>
    </source>
</evidence>
<evidence type="ECO:0000256" key="4">
    <source>
        <dbReference type="ARBA" id="ARBA00022525"/>
    </source>
</evidence>
<keyword evidence="9" id="KW-0732">Signal</keyword>
<keyword evidence="7" id="KW-0325">Glycoprotein</keyword>
<feature type="domain" description="Carboxylesterase type B" evidence="10">
    <location>
        <begin position="28"/>
        <end position="510"/>
    </location>
</feature>
<dbReference type="PANTHER" id="PTHR43142:SF1">
    <property type="entry name" value="CARBOXYLIC ESTER HYDROLASE"/>
    <property type="match status" value="1"/>
</dbReference>
<proteinExistence type="inferred from homology"/>
<feature type="signal peptide" evidence="9">
    <location>
        <begin position="1"/>
        <end position="17"/>
    </location>
</feature>
<reference evidence="11" key="1">
    <citation type="submission" date="2025-08" db="UniProtKB">
        <authorList>
            <consortium name="RefSeq"/>
        </authorList>
    </citation>
    <scope>IDENTIFICATION</scope>
</reference>
<dbReference type="RefSeq" id="XP_016985265.1">
    <property type="nucleotide sequence ID" value="XM_017129776.1"/>
</dbReference>